<dbReference type="AlphaFoldDB" id="A0A6C0CMM0"/>
<sequence length="221" mass="25828">MQQYRKLMNLSNNMWITIFDDPPAFVVKSPALAQLYYDRVIETGMLRRKPVVSKRRALVTPENLVGKEKKFYEGLLKEPDIDAQIMRLNESKNVSGRILDSLVTKFPKVSDVTYYVSNGAFYQTKPDNVNCIEVNLADSYTSHIKDYSKSCFDPFGRGHDILHTTKNGQKIPFSLCRFMFHRWAEKYCVYQFLNLHFEEVALLQRKDQQRLRMAKRKAPDA</sequence>
<protein>
    <submittedName>
        <fullName evidence="1">Uncharacterized protein</fullName>
    </submittedName>
</protein>
<reference evidence="1" key="1">
    <citation type="journal article" date="2020" name="Nature">
        <title>Giant virus diversity and host interactions through global metagenomics.</title>
        <authorList>
            <person name="Schulz F."/>
            <person name="Roux S."/>
            <person name="Paez-Espino D."/>
            <person name="Jungbluth S."/>
            <person name="Walsh D.A."/>
            <person name="Denef V.J."/>
            <person name="McMahon K.D."/>
            <person name="Konstantinidis K.T."/>
            <person name="Eloe-Fadrosh E.A."/>
            <person name="Kyrpides N.C."/>
            <person name="Woyke T."/>
        </authorList>
    </citation>
    <scope>NUCLEOTIDE SEQUENCE</scope>
    <source>
        <strain evidence="1">GVMAG-M-3300021354-14</strain>
    </source>
</reference>
<dbReference type="InterPro" id="IPR055621">
    <property type="entry name" value="DUF7197"/>
</dbReference>
<name>A0A6C0CMM0_9ZZZZ</name>
<dbReference type="Pfam" id="PF23827">
    <property type="entry name" value="DUF7197"/>
    <property type="match status" value="1"/>
</dbReference>
<dbReference type="EMBL" id="MN739449">
    <property type="protein sequence ID" value="QHT05130.1"/>
    <property type="molecule type" value="Genomic_DNA"/>
</dbReference>
<proteinExistence type="predicted"/>
<accession>A0A6C0CMM0</accession>
<organism evidence="1">
    <name type="scientific">viral metagenome</name>
    <dbReference type="NCBI Taxonomy" id="1070528"/>
    <lineage>
        <taxon>unclassified sequences</taxon>
        <taxon>metagenomes</taxon>
        <taxon>organismal metagenomes</taxon>
    </lineage>
</organism>
<evidence type="ECO:0000313" key="1">
    <source>
        <dbReference type="EMBL" id="QHT05130.1"/>
    </source>
</evidence>